<evidence type="ECO:0000313" key="4">
    <source>
        <dbReference type="EMBL" id="CEP12527.1"/>
    </source>
</evidence>
<proteinExistence type="inferred from homology"/>
<keyword evidence="2" id="KW-0175">Coiled coil</keyword>
<organism evidence="4 5">
    <name type="scientific">Parasitella parasitica</name>
    <dbReference type="NCBI Taxonomy" id="35722"/>
    <lineage>
        <taxon>Eukaryota</taxon>
        <taxon>Fungi</taxon>
        <taxon>Fungi incertae sedis</taxon>
        <taxon>Mucoromycota</taxon>
        <taxon>Mucoromycotina</taxon>
        <taxon>Mucoromycetes</taxon>
        <taxon>Mucorales</taxon>
        <taxon>Mucorineae</taxon>
        <taxon>Mucoraceae</taxon>
        <taxon>Parasitella</taxon>
    </lineage>
</organism>
<dbReference type="PANTHER" id="PTHR12967">
    <property type="entry name" value="PROTEIN SHQ1 HOMOLOG"/>
    <property type="match status" value="1"/>
</dbReference>
<evidence type="ECO:0000259" key="3">
    <source>
        <dbReference type="PROSITE" id="PS51203"/>
    </source>
</evidence>
<dbReference type="EMBL" id="LN728061">
    <property type="protein sequence ID" value="CEP12527.1"/>
    <property type="molecule type" value="Genomic_DNA"/>
</dbReference>
<dbReference type="OrthoDB" id="73639at2759"/>
<dbReference type="PANTHER" id="PTHR12967:SF0">
    <property type="entry name" value="PROTEIN SHQ1 HOMOLOG"/>
    <property type="match status" value="1"/>
</dbReference>
<name>A0A0B7N566_9FUNG</name>
<sequence>MITPTFKVGQDNDSVSITINTPYVRAQDVDLYVEGSEFRFYLRPYFLRLHFPGNIIEDDSSKAVYDPSAGQFSIRIAKETKGQHFPDLDLLTKLLARTGEKTSKEPKKPLIEVIGSDEQNNAALNEVEIQDAIDFNWELPQDVPSADDKLSITAQYGFNNQYNGYFTHVHETMNEINEISEPEKSTIASRHEQRTVSENSRFDEDHYCMDFVNNEEIKELCRFKTIYAKELKRVQKNKNNEGLNNPLIQEIRPVDSSGDQDMDKLSIEDTKDTFLKFTSREEEVMRNLPNKEYLLTYEKGTYLGLVDLMFAYSYNYRVTEGDNNVESAWCIGKISPTLSSLEQFTVPKDVLISSYRRALTYPLYRSLYLCEKVLSDVYILFKLGKRAILKALLDMKSLFDHHDVYYVYSKIFLDDYCVWIQHANDNVLKTLAHELHHFKVEKNELGWNLEELEEIAEQMRDMEGRMDQDSEQDMQRAEMIF</sequence>
<dbReference type="CDD" id="cd06463">
    <property type="entry name" value="p23_like"/>
    <property type="match status" value="1"/>
</dbReference>
<feature type="coiled-coil region" evidence="2">
    <location>
        <begin position="442"/>
        <end position="472"/>
    </location>
</feature>
<dbReference type="Pfam" id="PF04925">
    <property type="entry name" value="SHQ1"/>
    <property type="match status" value="1"/>
</dbReference>
<comment type="similarity">
    <text evidence="1">Belongs to the SHQ1 family.</text>
</comment>
<dbReference type="GO" id="GO:0005654">
    <property type="term" value="C:nucleoplasm"/>
    <property type="evidence" value="ECO:0007669"/>
    <property type="project" value="TreeGrafter"/>
</dbReference>
<dbReference type="InterPro" id="IPR007052">
    <property type="entry name" value="CS_dom"/>
</dbReference>
<accession>A0A0B7N566</accession>
<gene>
    <name evidence="4" type="primary">PARPA_06498.1 scaffold 22734</name>
</gene>
<keyword evidence="5" id="KW-1185">Reference proteome</keyword>
<dbReference type="SUPFAM" id="SSF49764">
    <property type="entry name" value="HSP20-like chaperones"/>
    <property type="match status" value="1"/>
</dbReference>
<dbReference type="InterPro" id="IPR007009">
    <property type="entry name" value="Shq1_C"/>
</dbReference>
<evidence type="ECO:0000313" key="5">
    <source>
        <dbReference type="Proteomes" id="UP000054107"/>
    </source>
</evidence>
<dbReference type="Gene3D" id="2.60.40.790">
    <property type="match status" value="1"/>
</dbReference>
<dbReference type="AlphaFoldDB" id="A0A0B7N566"/>
<evidence type="ECO:0000256" key="2">
    <source>
        <dbReference type="SAM" id="Coils"/>
    </source>
</evidence>
<protein>
    <recommendedName>
        <fullName evidence="3">CS domain-containing protein</fullName>
    </recommendedName>
</protein>
<dbReference type="InterPro" id="IPR048696">
    <property type="entry name" value="SHQ1-like_CS"/>
</dbReference>
<dbReference type="GO" id="GO:0051082">
    <property type="term" value="F:unfolded protein binding"/>
    <property type="evidence" value="ECO:0007669"/>
    <property type="project" value="TreeGrafter"/>
</dbReference>
<dbReference type="InterPro" id="IPR008978">
    <property type="entry name" value="HSP20-like_chaperone"/>
</dbReference>
<feature type="domain" description="CS" evidence="3">
    <location>
        <begin position="1"/>
        <end position="89"/>
    </location>
</feature>
<dbReference type="Pfam" id="PF21413">
    <property type="entry name" value="SHQ1-like_CS"/>
    <property type="match status" value="1"/>
</dbReference>
<dbReference type="GO" id="GO:0000493">
    <property type="term" value="P:box H/ACA snoRNP assembly"/>
    <property type="evidence" value="ECO:0007669"/>
    <property type="project" value="InterPro"/>
</dbReference>
<reference evidence="4 5" key="1">
    <citation type="submission" date="2014-09" db="EMBL/GenBank/DDBJ databases">
        <authorList>
            <person name="Ellenberger Sabrina"/>
        </authorList>
    </citation>
    <scope>NUCLEOTIDE SEQUENCE [LARGE SCALE GENOMIC DNA]</scope>
    <source>
        <strain evidence="4 5">CBS 412.66</strain>
    </source>
</reference>
<dbReference type="Proteomes" id="UP000054107">
    <property type="component" value="Unassembled WGS sequence"/>
</dbReference>
<evidence type="ECO:0000256" key="1">
    <source>
        <dbReference type="ARBA" id="ARBA00005607"/>
    </source>
</evidence>
<dbReference type="GO" id="GO:0005737">
    <property type="term" value="C:cytoplasm"/>
    <property type="evidence" value="ECO:0007669"/>
    <property type="project" value="TreeGrafter"/>
</dbReference>
<dbReference type="PROSITE" id="PS51203">
    <property type="entry name" value="CS"/>
    <property type="match status" value="1"/>
</dbReference>
<dbReference type="STRING" id="35722.A0A0B7N566"/>
<dbReference type="InterPro" id="IPR039742">
    <property type="entry name" value="Shq1"/>
</dbReference>